<dbReference type="RefSeq" id="WP_119034658.1">
    <property type="nucleotide sequence ID" value="NZ_QXDC01000002.1"/>
</dbReference>
<dbReference type="GO" id="GO:0009035">
    <property type="term" value="F:type I site-specific deoxyribonuclease activity"/>
    <property type="evidence" value="ECO:0007669"/>
    <property type="project" value="UniProtKB-EC"/>
</dbReference>
<dbReference type="AlphaFoldDB" id="A0A397PH31"/>
<comment type="function">
    <text evidence="10">Subunit R is required for both nuclease and ATPase activities, but not for modification.</text>
</comment>
<dbReference type="OrthoDB" id="9758243at2"/>
<dbReference type="EMBL" id="QXDC01000002">
    <property type="protein sequence ID" value="RIA46555.1"/>
    <property type="molecule type" value="Genomic_DNA"/>
</dbReference>
<keyword evidence="5 10" id="KW-0680">Restriction system</keyword>
<keyword evidence="9 10" id="KW-0238">DNA-binding</keyword>
<gene>
    <name evidence="12" type="ORF">DFR49_1097</name>
</gene>
<evidence type="ECO:0000256" key="6">
    <source>
        <dbReference type="ARBA" id="ARBA00022759"/>
    </source>
</evidence>
<evidence type="ECO:0000256" key="10">
    <source>
        <dbReference type="RuleBase" id="RU364115"/>
    </source>
</evidence>
<dbReference type="Proteomes" id="UP000266568">
    <property type="component" value="Unassembled WGS sequence"/>
</dbReference>
<dbReference type="GO" id="GO:0003677">
    <property type="term" value="F:DNA binding"/>
    <property type="evidence" value="ECO:0007669"/>
    <property type="project" value="UniProtKB-KW"/>
</dbReference>
<accession>A0A397PH31</accession>
<keyword evidence="8 10" id="KW-0067">ATP-binding</keyword>
<dbReference type="CDD" id="cd18800">
    <property type="entry name" value="SF2_C_EcoR124I-like"/>
    <property type="match status" value="1"/>
</dbReference>
<dbReference type="InterPro" id="IPR040980">
    <property type="entry name" value="SWI2_SNF2"/>
</dbReference>
<evidence type="ECO:0000259" key="11">
    <source>
        <dbReference type="PROSITE" id="PS51192"/>
    </source>
</evidence>
<keyword evidence="6" id="KW-0255">Endonuclease</keyword>
<dbReference type="GO" id="GO:0009307">
    <property type="term" value="P:DNA restriction-modification system"/>
    <property type="evidence" value="ECO:0007669"/>
    <property type="project" value="UniProtKB-KW"/>
</dbReference>
<sequence length="1048" mass="116278">MTYPTGGTPHVSRFNEGAVELAAMSWLDLSGWRVLSGDYLAPDGPMSARTDYRQTVLEGQLRDALATLNPDATSTMIEAAVRAVLAAPTQNLLENNRAFHELLVFGVPVELNENGEGRTVRLRLIDQKKPDNNSFIAANQFVVQAERHTIRPDIVLFVNGLPLAVLELKNPADENATMDRAHEQLQNYKNKAPELFRFNAALVISDGMEARIGSLTAGLDRFQPWRTIDGEKHDDFGRAELEVLIKGALDPSRLLDLTFDYTAFEMADGMVKSKKLAGYHQFHAVRRALASTVKAAGEGGHRKGGVVWHTQGSGKSLTMLFYARQLQLAKKLKNPTIVVVTDRNDLDDQLFKTFAAHRSAIRGEPRNAETVAAVRELLKVDIGGLVFTTIQRFRGDEGEHPLLTNRSNVIVIADEAHRSQYGLNRRFVTRGDEVREEVGFAEYLRQALPNATFIGFTGTPIDERDRSTAAVFGDVIDTYDMTQSVIDKATVPIHYSARLAKLMLRLDEEQREELDALAEELTEGSDVRAAEQLKAKFSRFEEIVGSKERIETVAADIVAHFEERKEAMGGGKGMIVAISRQVAVALYDEIARLRPAWVGADPANDADGMMKVVITGNNADPQAMQPHIRTKSRLEELADRFKNPSSGFDLVIVRDMWLTGFDAPSLHTLYIDKPMRGHGLMQAIARVNRVFGAKPGGLIVDYLGIGAELRAALAQYSARDQEQVSLNMDEAVRQLLSRVESALALLGKVNWKAFFGADPAARLTILKQCLEEILSSDHRAEFIDLATQAEAAFAIAAGDERASAKRQEVALIVALRANLIKYTSGKGGRGRQAIEQEIRQLMSQAVMSDGILDVFKDAGLEQPDLAILSDDFLMEVKQTKQPNLAVETLRRLLQGNIKARERMNIVEARKLSERLDDVLTRYHNRAVDSLQVIDELISLAREVSASAKRGEELGMAPEELAFYDALAENGSARDLMERETLRTLAQLLVKTIRSTVTVDWTQKESVRAKMRIEVRKLLARYGYPPDLQKAAVDLVLEQANTIAIDWAL</sequence>
<keyword evidence="3" id="KW-0540">Nuclease</keyword>
<proteinExistence type="inferred from homology"/>
<comment type="similarity">
    <text evidence="2 10">Belongs to the HsdR family.</text>
</comment>
<dbReference type="CDD" id="cd22332">
    <property type="entry name" value="HsdR_N"/>
    <property type="match status" value="1"/>
</dbReference>
<dbReference type="PROSITE" id="PS51192">
    <property type="entry name" value="HELICASE_ATP_BIND_1"/>
    <property type="match status" value="1"/>
</dbReference>
<dbReference type="InterPro" id="IPR004473">
    <property type="entry name" value="Restrct_endonuc_typeI_HsdR"/>
</dbReference>
<keyword evidence="4 10" id="KW-0547">Nucleotide-binding</keyword>
<dbReference type="Pfam" id="PF11867">
    <property type="entry name" value="T1RH-like_C"/>
    <property type="match status" value="1"/>
</dbReference>
<comment type="subunit">
    <text evidence="10">The type I restriction/modification system is composed of three polypeptides R, M and S.</text>
</comment>
<dbReference type="InterPro" id="IPR021810">
    <property type="entry name" value="T1RH-like_C"/>
</dbReference>
<evidence type="ECO:0000313" key="12">
    <source>
        <dbReference type="EMBL" id="RIA46555.1"/>
    </source>
</evidence>
<comment type="catalytic activity">
    <reaction evidence="1 10">
        <text>Endonucleolytic cleavage of DNA to give random double-stranded fragments with terminal 5'-phosphates, ATP is simultaneously hydrolyzed.</text>
        <dbReference type="EC" id="3.1.21.3"/>
    </reaction>
</comment>
<dbReference type="InterPro" id="IPR007409">
    <property type="entry name" value="Restrct_endonuc_type1_HsdR_N"/>
</dbReference>
<dbReference type="Pfam" id="PF04313">
    <property type="entry name" value="HSDR_N"/>
    <property type="match status" value="1"/>
</dbReference>
<evidence type="ECO:0000313" key="13">
    <source>
        <dbReference type="Proteomes" id="UP000266568"/>
    </source>
</evidence>
<evidence type="ECO:0000256" key="7">
    <source>
        <dbReference type="ARBA" id="ARBA00022801"/>
    </source>
</evidence>
<evidence type="ECO:0000256" key="1">
    <source>
        <dbReference type="ARBA" id="ARBA00000851"/>
    </source>
</evidence>
<protein>
    <recommendedName>
        <fullName evidence="10">Type I restriction enzyme endonuclease subunit</fullName>
        <shortName evidence="10">R protein</shortName>
        <ecNumber evidence="10">3.1.21.3</ecNumber>
    </recommendedName>
</protein>
<reference evidence="12 13" key="1">
    <citation type="submission" date="2018-08" db="EMBL/GenBank/DDBJ databases">
        <title>Genomic Encyclopedia of Type Strains, Phase IV (KMG-IV): sequencing the most valuable type-strain genomes for metagenomic binning, comparative biology and taxonomic classification.</title>
        <authorList>
            <person name="Goeker M."/>
        </authorList>
    </citation>
    <scope>NUCLEOTIDE SEQUENCE [LARGE SCALE GENOMIC DNA]</scope>
    <source>
        <strain evidence="12 13">DSM 25527</strain>
    </source>
</reference>
<dbReference type="SUPFAM" id="SSF52540">
    <property type="entry name" value="P-loop containing nucleoside triphosphate hydrolases"/>
    <property type="match status" value="2"/>
</dbReference>
<evidence type="ECO:0000256" key="4">
    <source>
        <dbReference type="ARBA" id="ARBA00022741"/>
    </source>
</evidence>
<dbReference type="NCBIfam" id="TIGR00348">
    <property type="entry name" value="hsdR"/>
    <property type="match status" value="1"/>
</dbReference>
<evidence type="ECO:0000256" key="9">
    <source>
        <dbReference type="ARBA" id="ARBA00023125"/>
    </source>
</evidence>
<dbReference type="Gene3D" id="3.40.50.300">
    <property type="entry name" value="P-loop containing nucleotide triphosphate hydrolases"/>
    <property type="match status" value="2"/>
</dbReference>
<organism evidence="12 13">
    <name type="scientific">Hephaestia caeni</name>
    <dbReference type="NCBI Taxonomy" id="645617"/>
    <lineage>
        <taxon>Bacteria</taxon>
        <taxon>Pseudomonadati</taxon>
        <taxon>Pseudomonadota</taxon>
        <taxon>Alphaproteobacteria</taxon>
        <taxon>Sphingomonadales</taxon>
        <taxon>Sphingomonadaceae</taxon>
        <taxon>Hephaestia</taxon>
    </lineage>
</organism>
<dbReference type="Pfam" id="PF18766">
    <property type="entry name" value="SWI2_SNF2"/>
    <property type="match status" value="1"/>
</dbReference>
<evidence type="ECO:0000256" key="2">
    <source>
        <dbReference type="ARBA" id="ARBA00008598"/>
    </source>
</evidence>
<keyword evidence="7 10" id="KW-0378">Hydrolase</keyword>
<dbReference type="Pfam" id="PF22679">
    <property type="entry name" value="T1R_D3-like"/>
    <property type="match status" value="1"/>
</dbReference>
<dbReference type="EC" id="3.1.21.3" evidence="10"/>
<dbReference type="PANTHER" id="PTHR30195">
    <property type="entry name" value="TYPE I SITE-SPECIFIC DEOXYRIBONUCLEASE PROTEIN SUBUNIT M AND R"/>
    <property type="match status" value="1"/>
</dbReference>
<dbReference type="InterPro" id="IPR027417">
    <property type="entry name" value="P-loop_NTPase"/>
</dbReference>
<dbReference type="CDD" id="cd18030">
    <property type="entry name" value="DEXHc_RE_I_HsdR"/>
    <property type="match status" value="1"/>
</dbReference>
<dbReference type="Gene3D" id="3.90.1570.50">
    <property type="match status" value="1"/>
</dbReference>
<evidence type="ECO:0000256" key="8">
    <source>
        <dbReference type="ARBA" id="ARBA00022840"/>
    </source>
</evidence>
<name>A0A397PH31_9SPHN</name>
<dbReference type="InterPro" id="IPR055180">
    <property type="entry name" value="HsdR_RecA-like_helicase_dom_2"/>
</dbReference>
<feature type="domain" description="Helicase ATP-binding" evidence="11">
    <location>
        <begin position="296"/>
        <end position="478"/>
    </location>
</feature>
<dbReference type="GO" id="GO:0005524">
    <property type="term" value="F:ATP binding"/>
    <property type="evidence" value="ECO:0007669"/>
    <property type="project" value="UniProtKB-KW"/>
</dbReference>
<dbReference type="InterPro" id="IPR014001">
    <property type="entry name" value="Helicase_ATP-bd"/>
</dbReference>
<evidence type="ECO:0000256" key="5">
    <source>
        <dbReference type="ARBA" id="ARBA00022747"/>
    </source>
</evidence>
<evidence type="ECO:0000256" key="3">
    <source>
        <dbReference type="ARBA" id="ARBA00022722"/>
    </source>
</evidence>
<dbReference type="PANTHER" id="PTHR30195:SF15">
    <property type="entry name" value="TYPE I RESTRICTION ENZYME HINDI ENDONUCLEASE SUBUNIT"/>
    <property type="match status" value="1"/>
</dbReference>
<dbReference type="InterPro" id="IPR051268">
    <property type="entry name" value="Type-I_R_enzyme_R_subunit"/>
</dbReference>
<dbReference type="SMART" id="SM00487">
    <property type="entry name" value="DEXDc"/>
    <property type="match status" value="1"/>
</dbReference>
<comment type="caution">
    <text evidence="12">The sequence shown here is derived from an EMBL/GenBank/DDBJ whole genome shotgun (WGS) entry which is preliminary data.</text>
</comment>
<keyword evidence="13" id="KW-1185">Reference proteome</keyword>